<gene>
    <name evidence="3" type="ORF">SCP_0413320</name>
</gene>
<dbReference type="InParanoid" id="A0A401GLA3"/>
<feature type="region of interest" description="Disordered" evidence="1">
    <location>
        <begin position="925"/>
        <end position="958"/>
    </location>
</feature>
<feature type="domain" description="Fungal-type protein kinase" evidence="2">
    <location>
        <begin position="583"/>
        <end position="829"/>
    </location>
</feature>
<evidence type="ECO:0000313" key="4">
    <source>
        <dbReference type="Proteomes" id="UP000287166"/>
    </source>
</evidence>
<reference evidence="3 4" key="1">
    <citation type="journal article" date="2018" name="Sci. Rep.">
        <title>Genome sequence of the cauliflower mushroom Sparassis crispa (Hanabiratake) and its association with beneficial usage.</title>
        <authorList>
            <person name="Kiyama R."/>
            <person name="Furutani Y."/>
            <person name="Kawaguchi K."/>
            <person name="Nakanishi T."/>
        </authorList>
    </citation>
    <scope>NUCLEOTIDE SEQUENCE [LARGE SCALE GENOMIC DNA]</scope>
</reference>
<protein>
    <recommendedName>
        <fullName evidence="2">Fungal-type protein kinase domain-containing protein</fullName>
    </recommendedName>
</protein>
<dbReference type="SUPFAM" id="SSF56112">
    <property type="entry name" value="Protein kinase-like (PK-like)"/>
    <property type="match status" value="1"/>
</dbReference>
<dbReference type="PANTHER" id="PTHR38248:SF2">
    <property type="entry name" value="FUNK1 11"/>
    <property type="match status" value="1"/>
</dbReference>
<comment type="caution">
    <text evidence="3">The sequence shown here is derived from an EMBL/GenBank/DDBJ whole genome shotgun (WGS) entry which is preliminary data.</text>
</comment>
<feature type="region of interest" description="Disordered" evidence="1">
    <location>
        <begin position="1050"/>
        <end position="1114"/>
    </location>
</feature>
<dbReference type="InterPro" id="IPR040976">
    <property type="entry name" value="Pkinase_fungal"/>
</dbReference>
<dbReference type="Proteomes" id="UP000287166">
    <property type="component" value="Unassembled WGS sequence"/>
</dbReference>
<evidence type="ECO:0000259" key="2">
    <source>
        <dbReference type="Pfam" id="PF17667"/>
    </source>
</evidence>
<dbReference type="RefSeq" id="XP_027613858.1">
    <property type="nucleotide sequence ID" value="XM_027758057.1"/>
</dbReference>
<sequence length="1114" mass="127182">MRTQSWPSTTRFPATKLAPATIDIGYFGASGPFGRLPSVYKTPNPLYEERVSGFNTHATGRMSVKEQRCELREEMHAKFVLMPVDEFMDDFVPNFDNPLGQQKPDFINAFKNMPGNDKREFELYRPLVDCVEDANLCPGHTLRLVQNKADPDDPSRQKVDAALFRTPDNVPADGRPHWALQNLSIEFKRHRNYDDPFEEKKRRPKRVHKATKVHDVEMAAPEPEQSEDLTYMTTTRRFVPGDSLTNVVENGPHDMSRFALLDNVWVLKKAALEDEFSEQEFLNRVPVFATGEDIFDEDVTHPASEPPSEASGVTDNESDFHTASEGDDDFDGGHKSFSEGITGLVGKDEPEVDGDVSRTYKHFYPSVAEMVDTQEDFFQTPPTSSRAEDNAKAIFKTAPEADARRRTAVRGQIISYAKMMFSRQHRCFVFTVLILGDCVRIIRWDHAGAIITHKFNYMTTQHLGEFLWRFSHMTDEQQGYDMSAVPVVPGSADYKLMSKMAMPMDPPDPSKGDYARRSFIKSLDLKASNEDGPDEWLCWKFTIVPEKWRQKGDVSADRPIAADANSDEDRAIPSSNMSEMPAARHFLVGKPHFESPGMTGRATRCYIAVDCEGEKFVFLKDVWRVDLEDIEMEGHILQTLNKEGVENIPTLECHGDVEGRYQQTVTHKYLKLVRPDDLNPVKKHAHYRLVVEEICRPLKDFRNSRELVKIIAECIDAHWQATDKAKYAHRDVSAGNLLMHEKMEEMDGEFHEVRTGMLCDWELSKRIEDEVDEQDNNLETDNATQKRTKPRQPDRTGTWQFMSVLLLDFPWKEVTIPDELEAFFNVLLFHIVRYTNSSIRDAGVFMSQYFDESIIDSLDVQYTCGSVKRNVIQTGVLKRRMEPIKFKDYNGLDHIPLNNIVNHLLRLFKAHYTVTLPDLLLQRHPTEDQRKPDRVDSEQETLNSSGSAAATDENTKKRSIQDMLAARAVAKLEERLAKHSKNSRKQKSLQSEDQALEQALEMEKAAATRLKTQEHVYSLLINAYADEKWPEHDKVDDRVPSNYSYADYRERGLKFPPAPSSSSGSESPSEARPTKRPRLPVQAASGVGRGWPSSSYARRRGKQPGRLNASTRRL</sequence>
<evidence type="ECO:0000256" key="1">
    <source>
        <dbReference type="SAM" id="MobiDB-lite"/>
    </source>
</evidence>
<dbReference type="OrthoDB" id="3014913at2759"/>
<evidence type="ECO:0000313" key="3">
    <source>
        <dbReference type="EMBL" id="GBE82945.1"/>
    </source>
</evidence>
<dbReference type="EMBL" id="BFAD01000004">
    <property type="protein sequence ID" value="GBE82945.1"/>
    <property type="molecule type" value="Genomic_DNA"/>
</dbReference>
<keyword evidence="4" id="KW-1185">Reference proteome</keyword>
<dbReference type="Pfam" id="PF17667">
    <property type="entry name" value="Pkinase_fungal"/>
    <property type="match status" value="1"/>
</dbReference>
<feature type="compositionally biased region" description="Low complexity" evidence="1">
    <location>
        <begin position="1060"/>
        <end position="1071"/>
    </location>
</feature>
<dbReference type="PANTHER" id="PTHR38248">
    <property type="entry name" value="FUNK1 6"/>
    <property type="match status" value="1"/>
</dbReference>
<dbReference type="Gene3D" id="1.10.510.10">
    <property type="entry name" value="Transferase(Phosphotransferase) domain 1"/>
    <property type="match status" value="1"/>
</dbReference>
<dbReference type="GeneID" id="38779862"/>
<dbReference type="InterPro" id="IPR011009">
    <property type="entry name" value="Kinase-like_dom_sf"/>
</dbReference>
<name>A0A401GLA3_9APHY</name>
<organism evidence="3 4">
    <name type="scientific">Sparassis crispa</name>
    <dbReference type="NCBI Taxonomy" id="139825"/>
    <lineage>
        <taxon>Eukaryota</taxon>
        <taxon>Fungi</taxon>
        <taxon>Dikarya</taxon>
        <taxon>Basidiomycota</taxon>
        <taxon>Agaricomycotina</taxon>
        <taxon>Agaricomycetes</taxon>
        <taxon>Polyporales</taxon>
        <taxon>Sparassidaceae</taxon>
        <taxon>Sparassis</taxon>
    </lineage>
</organism>
<feature type="region of interest" description="Disordered" evidence="1">
    <location>
        <begin position="297"/>
        <end position="353"/>
    </location>
</feature>
<proteinExistence type="predicted"/>
<accession>A0A401GLA3</accession>
<dbReference type="AlphaFoldDB" id="A0A401GLA3"/>
<feature type="compositionally biased region" description="Basic and acidic residues" evidence="1">
    <location>
        <begin position="925"/>
        <end position="937"/>
    </location>
</feature>
<feature type="region of interest" description="Disordered" evidence="1">
    <location>
        <begin position="772"/>
        <end position="795"/>
    </location>
</feature>